<dbReference type="AlphaFoldDB" id="A0A0T5PBY4"/>
<dbReference type="OrthoDB" id="9808770at2"/>
<dbReference type="PANTHER" id="PTHR46577">
    <property type="entry name" value="HTH-TYPE TRANSCRIPTIONAL REGULATORY PROTEIN GABR"/>
    <property type="match status" value="1"/>
</dbReference>
<dbReference type="RefSeq" id="WP_057814899.1">
    <property type="nucleotide sequence ID" value="NZ_CP031598.1"/>
</dbReference>
<reference evidence="2 4" key="2">
    <citation type="submission" date="2018-08" db="EMBL/GenBank/DDBJ databases">
        <title>Genetic Globetrotter - A new plasmid hitch-hiking vast phylogenetic and geographic distances.</title>
        <authorList>
            <person name="Vollmers J."/>
            <person name="Petersen J."/>
        </authorList>
    </citation>
    <scope>NUCLEOTIDE SEQUENCE [LARGE SCALE GENOMIC DNA]</scope>
    <source>
        <strain evidence="2 4">DSM 26383</strain>
    </source>
</reference>
<dbReference type="SUPFAM" id="SSF53383">
    <property type="entry name" value="PLP-dependent transferases"/>
    <property type="match status" value="1"/>
</dbReference>
<accession>A0A0T5PBY4</accession>
<dbReference type="KEGG" id="rid:RIdsm_01449"/>
<reference evidence="1 3" key="1">
    <citation type="submission" date="2015-04" db="EMBL/GenBank/DDBJ databases">
        <title>The draft genome sequence of Roseovarius indicus B108T.</title>
        <authorList>
            <person name="Li G."/>
            <person name="Lai Q."/>
            <person name="Shao Z."/>
            <person name="Yan P."/>
        </authorList>
    </citation>
    <scope>NUCLEOTIDE SEQUENCE [LARGE SCALE GENOMIC DNA]</scope>
    <source>
        <strain evidence="1 3">B108</strain>
    </source>
</reference>
<proteinExistence type="predicted"/>
<dbReference type="EMBL" id="CP031598">
    <property type="protein sequence ID" value="QEW25662.1"/>
    <property type="molecule type" value="Genomic_DNA"/>
</dbReference>
<evidence type="ECO:0000313" key="4">
    <source>
        <dbReference type="Proteomes" id="UP000325785"/>
    </source>
</evidence>
<dbReference type="PANTHER" id="PTHR46577:SF1">
    <property type="entry name" value="HTH-TYPE TRANSCRIPTIONAL REGULATORY PROTEIN GABR"/>
    <property type="match status" value="1"/>
</dbReference>
<dbReference type="InterPro" id="IPR051446">
    <property type="entry name" value="HTH_trans_reg/aminotransferase"/>
</dbReference>
<name>A0A0T5PBY4_9RHOB</name>
<evidence type="ECO:0000313" key="2">
    <source>
        <dbReference type="EMBL" id="QEW25662.1"/>
    </source>
</evidence>
<dbReference type="STRING" id="540747.SAMN04488031_10497"/>
<sequence length="115" mass="12228">MLFAGKTGAIAFENPGYPEARNAFMLAGNEVIGVPIDADGMDISAIPKQCKVVYVTASHQFPTAATLPLQRRRDLLDMAQRVGPAHSGRAGEGTVDDRRIALIPTAKAVPEAAQR</sequence>
<organism evidence="1 3">
    <name type="scientific">Roseovarius indicus</name>
    <dbReference type="NCBI Taxonomy" id="540747"/>
    <lineage>
        <taxon>Bacteria</taxon>
        <taxon>Pseudomonadati</taxon>
        <taxon>Pseudomonadota</taxon>
        <taxon>Alphaproteobacteria</taxon>
        <taxon>Rhodobacterales</taxon>
        <taxon>Roseobacteraceae</taxon>
        <taxon>Roseovarius</taxon>
    </lineage>
</organism>
<dbReference type="Proteomes" id="UP000325785">
    <property type="component" value="Chromosome"/>
</dbReference>
<dbReference type="InterPro" id="IPR015421">
    <property type="entry name" value="PyrdxlP-dep_Trfase_major"/>
</dbReference>
<dbReference type="Gene3D" id="3.40.640.10">
    <property type="entry name" value="Type I PLP-dependent aspartate aminotransferase-like (Major domain)"/>
    <property type="match status" value="1"/>
</dbReference>
<protein>
    <submittedName>
        <fullName evidence="2">HTH-type transcriptional regulatory protein GabR</fullName>
    </submittedName>
</protein>
<keyword evidence="3" id="KW-1185">Reference proteome</keyword>
<dbReference type="InterPro" id="IPR015424">
    <property type="entry name" value="PyrdxlP-dep_Trfase"/>
</dbReference>
<gene>
    <name evidence="2" type="primary">gabR_3</name>
    <name evidence="2" type="ORF">RIdsm_01449</name>
    <name evidence="1" type="ORF">XM52_07585</name>
</gene>
<evidence type="ECO:0000313" key="3">
    <source>
        <dbReference type="Proteomes" id="UP000051401"/>
    </source>
</evidence>
<evidence type="ECO:0000313" key="1">
    <source>
        <dbReference type="EMBL" id="KRS18629.1"/>
    </source>
</evidence>
<dbReference type="EMBL" id="LAXI01000003">
    <property type="protein sequence ID" value="KRS18629.1"/>
    <property type="molecule type" value="Genomic_DNA"/>
</dbReference>
<dbReference type="Proteomes" id="UP000051401">
    <property type="component" value="Unassembled WGS sequence"/>
</dbReference>